<dbReference type="InterPro" id="IPR011990">
    <property type="entry name" value="TPR-like_helical_dom_sf"/>
</dbReference>
<dbReference type="NCBIfam" id="TIGR00756">
    <property type="entry name" value="PPR"/>
    <property type="match status" value="4"/>
</dbReference>
<dbReference type="AlphaFoldDB" id="A0AAD7KR43"/>
<evidence type="ECO:0000256" key="1">
    <source>
        <dbReference type="ARBA" id="ARBA00022737"/>
    </source>
</evidence>
<dbReference type="EMBL" id="JARAOO010000014">
    <property type="protein sequence ID" value="KAJ7944255.1"/>
    <property type="molecule type" value="Genomic_DNA"/>
</dbReference>
<gene>
    <name evidence="3" type="ORF">O6P43_033682</name>
</gene>
<comment type="caution">
    <text evidence="3">The sequence shown here is derived from an EMBL/GenBank/DDBJ whole genome shotgun (WGS) entry which is preliminary data.</text>
</comment>
<dbReference type="PANTHER" id="PTHR47926">
    <property type="entry name" value="PENTATRICOPEPTIDE REPEAT-CONTAINING PROTEIN"/>
    <property type="match status" value="1"/>
</dbReference>
<feature type="repeat" description="PPR" evidence="2">
    <location>
        <begin position="413"/>
        <end position="447"/>
    </location>
</feature>
<dbReference type="FunFam" id="1.25.40.10:FF:000877">
    <property type="entry name" value="Pentatricopeptide repeat-containing protein mitochondrial"/>
    <property type="match status" value="1"/>
</dbReference>
<name>A0AAD7KR43_QUISA</name>
<protein>
    <submittedName>
        <fullName evidence="3">Pentatricopeptide repeat-containing protein</fullName>
    </submittedName>
</protein>
<dbReference type="GO" id="GO:0009451">
    <property type="term" value="P:RNA modification"/>
    <property type="evidence" value="ECO:0007669"/>
    <property type="project" value="InterPro"/>
</dbReference>
<reference evidence="3" key="1">
    <citation type="journal article" date="2023" name="Science">
        <title>Elucidation of the pathway for biosynthesis of saponin adjuvants from the soapbark tree.</title>
        <authorList>
            <person name="Reed J."/>
            <person name="Orme A."/>
            <person name="El-Demerdash A."/>
            <person name="Owen C."/>
            <person name="Martin L.B.B."/>
            <person name="Misra R.C."/>
            <person name="Kikuchi S."/>
            <person name="Rejzek M."/>
            <person name="Martin A.C."/>
            <person name="Harkess A."/>
            <person name="Leebens-Mack J."/>
            <person name="Louveau T."/>
            <person name="Stephenson M.J."/>
            <person name="Osbourn A."/>
        </authorList>
    </citation>
    <scope>NUCLEOTIDE SEQUENCE</scope>
    <source>
        <strain evidence="3">S10</strain>
    </source>
</reference>
<evidence type="ECO:0000313" key="3">
    <source>
        <dbReference type="EMBL" id="KAJ7944255.1"/>
    </source>
</evidence>
<keyword evidence="1" id="KW-0677">Repeat</keyword>
<sequence>MARVCGLVTSVHFHARRPKTRILNFACNVHSQYSFDELLDRDLYSLNSLIASYVRNSDAIDAWDLFRQMRCLRSDLDAYTFTPILNVCSMLSDPDRGNQVHGLLIKTGTHTGIVTQTALMDMYSKFDRLGDSLRIFEEMKFKDVVTWNAMASNFLQHGLASDALGVFEAMRRERIEFSEFTLCSMLKTCASLKALKQGKQVHGLVVLMGRDLVVLGTALIDFYSSVEHIDDAVKVFSSLNCRKDDAMHNSLISGCIRNQRYKEAFSIMCMVKPNVIALTIALAACSENSDLWTGKQIHCVAIRQGFTFDTQLCNVLLDMYAKCGKLLHARALFDGICNKDVISWTSMIDAYGSHGHGLESLVLFRKMREGVTGVLPNSVTFLAVLSACGHSGLVEQGRECLILVREKYGLEPGPEHYACFIDILGRAGKIDEAWCLFHNMIKQGTRPTVAVWTALLNACTLNLDVTKGEFAAKNLLKLESDKSSNYVLLSNFYAAIGRWDSVDELRNIMRMKGLTKETGNSWISILRCHEREKKLFA</sequence>
<dbReference type="Pfam" id="PF01535">
    <property type="entry name" value="PPR"/>
    <property type="match status" value="3"/>
</dbReference>
<dbReference type="InterPro" id="IPR002885">
    <property type="entry name" value="PPR_rpt"/>
</dbReference>
<dbReference type="InterPro" id="IPR046960">
    <property type="entry name" value="PPR_At4g14850-like_plant"/>
</dbReference>
<feature type="repeat" description="PPR" evidence="2">
    <location>
        <begin position="340"/>
        <end position="370"/>
    </location>
</feature>
<dbReference type="Gene3D" id="1.25.40.10">
    <property type="entry name" value="Tetratricopeptide repeat domain"/>
    <property type="match status" value="4"/>
</dbReference>
<dbReference type="PANTHER" id="PTHR47926:SF347">
    <property type="entry name" value="PENTATRICOPEPTIDE REPEAT-CONTAINING PROTEIN"/>
    <property type="match status" value="1"/>
</dbReference>
<keyword evidence="4" id="KW-1185">Reference proteome</keyword>
<dbReference type="GO" id="GO:0003723">
    <property type="term" value="F:RNA binding"/>
    <property type="evidence" value="ECO:0007669"/>
    <property type="project" value="InterPro"/>
</dbReference>
<proteinExistence type="predicted"/>
<evidence type="ECO:0000313" key="4">
    <source>
        <dbReference type="Proteomes" id="UP001163823"/>
    </source>
</evidence>
<organism evidence="3 4">
    <name type="scientific">Quillaja saponaria</name>
    <name type="common">Soap bark tree</name>
    <dbReference type="NCBI Taxonomy" id="32244"/>
    <lineage>
        <taxon>Eukaryota</taxon>
        <taxon>Viridiplantae</taxon>
        <taxon>Streptophyta</taxon>
        <taxon>Embryophyta</taxon>
        <taxon>Tracheophyta</taxon>
        <taxon>Spermatophyta</taxon>
        <taxon>Magnoliopsida</taxon>
        <taxon>eudicotyledons</taxon>
        <taxon>Gunneridae</taxon>
        <taxon>Pentapetalae</taxon>
        <taxon>rosids</taxon>
        <taxon>fabids</taxon>
        <taxon>Fabales</taxon>
        <taxon>Quillajaceae</taxon>
        <taxon>Quillaja</taxon>
    </lineage>
</organism>
<dbReference type="FunFam" id="1.25.40.10:FF:000439">
    <property type="entry name" value="Pentatricopeptide repeat-containing protein mitochondrial"/>
    <property type="match status" value="1"/>
</dbReference>
<evidence type="ECO:0000256" key="2">
    <source>
        <dbReference type="PROSITE-ProRule" id="PRU00708"/>
    </source>
</evidence>
<dbReference type="Proteomes" id="UP001163823">
    <property type="component" value="Chromosome 14"/>
</dbReference>
<accession>A0AAD7KR43</accession>
<feature type="repeat" description="PPR" evidence="2">
    <location>
        <begin position="42"/>
        <end position="76"/>
    </location>
</feature>
<dbReference type="InterPro" id="IPR046848">
    <property type="entry name" value="E_motif"/>
</dbReference>
<dbReference type="Pfam" id="PF13041">
    <property type="entry name" value="PPR_2"/>
    <property type="match status" value="3"/>
</dbReference>
<dbReference type="FunFam" id="1.25.40.10:FF:000382">
    <property type="entry name" value="Pentatricopeptide repeat-containing protein"/>
    <property type="match status" value="1"/>
</dbReference>
<feature type="repeat" description="PPR" evidence="2">
    <location>
        <begin position="143"/>
        <end position="177"/>
    </location>
</feature>
<dbReference type="Pfam" id="PF20431">
    <property type="entry name" value="E_motif"/>
    <property type="match status" value="1"/>
</dbReference>
<dbReference type="KEGG" id="qsa:O6P43_033682"/>
<dbReference type="PROSITE" id="PS51375">
    <property type="entry name" value="PPR"/>
    <property type="match status" value="4"/>
</dbReference>